<feature type="transmembrane region" description="Helical" evidence="1">
    <location>
        <begin position="234"/>
        <end position="256"/>
    </location>
</feature>
<keyword evidence="3" id="KW-1185">Reference proteome</keyword>
<keyword evidence="1" id="KW-0812">Transmembrane</keyword>
<evidence type="ECO:0000313" key="2">
    <source>
        <dbReference type="EMBL" id="KAL3864930.1"/>
    </source>
</evidence>
<dbReference type="EMBL" id="JBJQND010000010">
    <property type="protein sequence ID" value="KAL3864930.1"/>
    <property type="molecule type" value="Genomic_DNA"/>
</dbReference>
<comment type="caution">
    <text evidence="2">The sequence shown here is derived from an EMBL/GenBank/DDBJ whole genome shotgun (WGS) entry which is preliminary data.</text>
</comment>
<gene>
    <name evidence="2" type="ORF">ACJMK2_006573</name>
</gene>
<keyword evidence="1" id="KW-1133">Transmembrane helix</keyword>
<feature type="transmembrane region" description="Helical" evidence="1">
    <location>
        <begin position="268"/>
        <end position="286"/>
    </location>
</feature>
<sequence>MHVYHVIQTFFMLLSVLAGVITGCHLIFFQAGHCKNWGLLTTTLIVGLIQILICMFFLDMSERSTLNQMSLGQVQKCIDYSPTATLSNAVIMFVIAVNIVLHNWDVFLKRLVLISTLLVCSTSGLVMLFRDMASHPTNMQQEVFATLGYVNYTQIEIFWTVCLEDIPEECCRLLYEYILIYLPVFLICLKVWAKSYSEYSNVKGESPLVFQIIDTTCGVSEKGKSSCVCARFNGVYFAILIYSALILFLARPGMIVYGLLQSNKFRDILPSLLNTVIFCLFSIEYIRGLHVSKKHKSRQDKIRILEEHEVV</sequence>
<feature type="transmembrane region" description="Helical" evidence="1">
    <location>
        <begin position="6"/>
        <end position="29"/>
    </location>
</feature>
<feature type="transmembrane region" description="Helical" evidence="1">
    <location>
        <begin position="78"/>
        <end position="99"/>
    </location>
</feature>
<evidence type="ECO:0000313" key="3">
    <source>
        <dbReference type="Proteomes" id="UP001634394"/>
    </source>
</evidence>
<protein>
    <submittedName>
        <fullName evidence="2">Uncharacterized protein</fullName>
    </submittedName>
</protein>
<name>A0ABD3VUB0_SINWO</name>
<feature type="transmembrane region" description="Helical" evidence="1">
    <location>
        <begin position="36"/>
        <end position="58"/>
    </location>
</feature>
<organism evidence="2 3">
    <name type="scientific">Sinanodonta woodiana</name>
    <name type="common">Chinese pond mussel</name>
    <name type="synonym">Anodonta woodiana</name>
    <dbReference type="NCBI Taxonomy" id="1069815"/>
    <lineage>
        <taxon>Eukaryota</taxon>
        <taxon>Metazoa</taxon>
        <taxon>Spiralia</taxon>
        <taxon>Lophotrochozoa</taxon>
        <taxon>Mollusca</taxon>
        <taxon>Bivalvia</taxon>
        <taxon>Autobranchia</taxon>
        <taxon>Heteroconchia</taxon>
        <taxon>Palaeoheterodonta</taxon>
        <taxon>Unionida</taxon>
        <taxon>Unionoidea</taxon>
        <taxon>Unionidae</taxon>
        <taxon>Unioninae</taxon>
        <taxon>Sinanodonta</taxon>
    </lineage>
</organism>
<reference evidence="2 3" key="1">
    <citation type="submission" date="2024-11" db="EMBL/GenBank/DDBJ databases">
        <title>Chromosome-level genome assembly of the freshwater bivalve Anodonta woodiana.</title>
        <authorList>
            <person name="Chen X."/>
        </authorList>
    </citation>
    <scope>NUCLEOTIDE SEQUENCE [LARGE SCALE GENOMIC DNA]</scope>
    <source>
        <strain evidence="2">MN2024</strain>
        <tissue evidence="2">Gills</tissue>
    </source>
</reference>
<feature type="transmembrane region" description="Helical" evidence="1">
    <location>
        <begin position="174"/>
        <end position="193"/>
    </location>
</feature>
<dbReference type="Proteomes" id="UP001634394">
    <property type="component" value="Unassembled WGS sequence"/>
</dbReference>
<keyword evidence="1" id="KW-0472">Membrane</keyword>
<proteinExistence type="predicted"/>
<evidence type="ECO:0000256" key="1">
    <source>
        <dbReference type="SAM" id="Phobius"/>
    </source>
</evidence>
<dbReference type="AlphaFoldDB" id="A0ABD3VUB0"/>
<accession>A0ABD3VUB0</accession>
<feature type="transmembrane region" description="Helical" evidence="1">
    <location>
        <begin position="111"/>
        <end position="129"/>
    </location>
</feature>